<keyword evidence="1" id="KW-0812">Transmembrane</keyword>
<dbReference type="GO" id="GO:0080120">
    <property type="term" value="P:CAAX-box protein maturation"/>
    <property type="evidence" value="ECO:0007669"/>
    <property type="project" value="UniProtKB-ARBA"/>
</dbReference>
<feature type="domain" description="CAAX prenyl protease 2/Lysostaphin resistance protein A-like" evidence="2">
    <location>
        <begin position="145"/>
        <end position="234"/>
    </location>
</feature>
<gene>
    <name evidence="3" type="ORF">L336_0922</name>
</gene>
<evidence type="ECO:0000313" key="3">
    <source>
        <dbReference type="EMBL" id="AGL62622.1"/>
    </source>
</evidence>
<dbReference type="Proteomes" id="UP000013893">
    <property type="component" value="Chromosome"/>
</dbReference>
<feature type="transmembrane region" description="Helical" evidence="1">
    <location>
        <begin position="66"/>
        <end position="86"/>
    </location>
</feature>
<protein>
    <recommendedName>
        <fullName evidence="2">CAAX prenyl protease 2/Lysostaphin resistance protein A-like domain-containing protein</fullName>
    </recommendedName>
</protein>
<dbReference type="STRING" id="1332188.L336_0922"/>
<dbReference type="HOGENOM" id="CLU_074550_0_0_0"/>
<keyword evidence="1" id="KW-0472">Membrane</keyword>
<feature type="transmembrane region" description="Helical" evidence="1">
    <location>
        <begin position="43"/>
        <end position="60"/>
    </location>
</feature>
<feature type="transmembrane region" description="Helical" evidence="1">
    <location>
        <begin position="191"/>
        <end position="211"/>
    </location>
</feature>
<keyword evidence="1" id="KW-1133">Transmembrane helix</keyword>
<dbReference type="EMBL" id="CP005957">
    <property type="protein sequence ID" value="AGL62622.1"/>
    <property type="molecule type" value="Genomic_DNA"/>
</dbReference>
<accession>R4PXY1</accession>
<organism evidence="3 4">
    <name type="scientific">Candidatus Saccharimonas aalborgensis</name>
    <dbReference type="NCBI Taxonomy" id="1332188"/>
    <lineage>
        <taxon>Bacteria</taxon>
        <taxon>Candidatus Saccharimonadota</taxon>
        <taxon>Candidatus Saccharimonadia</taxon>
        <taxon>Candidatus Saccharimonadales</taxon>
        <taxon>Candidatus Saccharimonadaceae</taxon>
        <taxon>Candidatus Saccharimonas</taxon>
    </lineage>
</organism>
<dbReference type="AlphaFoldDB" id="R4PXY1"/>
<evidence type="ECO:0000259" key="2">
    <source>
        <dbReference type="Pfam" id="PF02517"/>
    </source>
</evidence>
<keyword evidence="4" id="KW-1185">Reference proteome</keyword>
<feature type="transmembrane region" description="Helical" evidence="1">
    <location>
        <begin position="6"/>
        <end position="31"/>
    </location>
</feature>
<feature type="transmembrane region" description="Helical" evidence="1">
    <location>
        <begin position="112"/>
        <end position="129"/>
    </location>
</feature>
<feature type="transmembrane region" description="Helical" evidence="1">
    <location>
        <begin position="149"/>
        <end position="171"/>
    </location>
</feature>
<dbReference type="GO" id="GO:0004175">
    <property type="term" value="F:endopeptidase activity"/>
    <property type="evidence" value="ECO:0007669"/>
    <property type="project" value="UniProtKB-ARBA"/>
</dbReference>
<proteinExistence type="predicted"/>
<dbReference type="InterPro" id="IPR003675">
    <property type="entry name" value="Rce1/LyrA-like_dom"/>
</dbReference>
<name>R4PXY1_9BACT</name>
<evidence type="ECO:0000313" key="4">
    <source>
        <dbReference type="Proteomes" id="UP000013893"/>
    </source>
</evidence>
<reference evidence="3 4" key="1">
    <citation type="journal article" date="2013" name="Nat. Biotechnol.">
        <title>Genome sequences of rare, uncultured bacteria obtained by differential coverage binning of multiple metagenomes.</title>
        <authorList>
            <person name="Albertsen M."/>
            <person name="Hugenholtz P."/>
            <person name="Skarshewski A."/>
            <person name="Nielsen K.L."/>
            <person name="Tyson G.W."/>
            <person name="Nielsen P.H."/>
        </authorList>
    </citation>
    <scope>NUCLEOTIDE SEQUENCE [LARGE SCALE GENOMIC DNA]</scope>
    <source>
        <strain evidence="3">TM71</strain>
    </source>
</reference>
<dbReference type="KEGG" id="saal:L336_0922"/>
<sequence>MALPLAGGYITIVTRLSQVIGYILIALSLLVLISLRHSRERNYMLWLWLGVAMLAITPIGTEVKPYYLIFMTLGLAASVLVPYGLARRYDEHSFIHLGLNFRRRWTRNEVKYVVFAAVMTAFWQPLYFLTTNAHFSWHMDTTVNILVSFASIMAVGVWEEFFFIALVLAIAKRYLPFWLANIIQSSMFTSFLFAMGFRGWIVPLVLAYALYQGYVFHVTRSLLVTISIHVIVDIIVFISLLYSARPDLFS</sequence>
<dbReference type="Pfam" id="PF02517">
    <property type="entry name" value="Rce1-like"/>
    <property type="match status" value="1"/>
</dbReference>
<evidence type="ECO:0000256" key="1">
    <source>
        <dbReference type="SAM" id="Phobius"/>
    </source>
</evidence>
<feature type="transmembrane region" description="Helical" evidence="1">
    <location>
        <begin position="223"/>
        <end position="244"/>
    </location>
</feature>